<proteinExistence type="predicted"/>
<dbReference type="STRING" id="48269.A0A183M9R1"/>
<protein>
    <submittedName>
        <fullName evidence="1">Uncharacterized protein</fullName>
    </submittedName>
</protein>
<reference evidence="1 2" key="1">
    <citation type="submission" date="2018-11" db="EMBL/GenBank/DDBJ databases">
        <authorList>
            <consortium name="Pathogen Informatics"/>
        </authorList>
    </citation>
    <scope>NUCLEOTIDE SEQUENCE [LARGE SCALE GENOMIC DNA]</scope>
    <source>
        <strain evidence="1 2">Zambia</strain>
    </source>
</reference>
<sequence length="173" mass="19758">MYKLTLPDVTKQHSGIWDLISYNSQGLIIKSCQLFVSEFINDYLKLNNNETNTNETIINIKPSFNNKFQENSKLMNKQELSIEHNMNKSLETQSKLSESNVISSIQNSKLEPPEFDIMFTDKVMNTGETVCFKCSLNGNPKPMVIGRAECQKCVNSEFRSLLYNVKVEGMSIL</sequence>
<dbReference type="Proteomes" id="UP000277204">
    <property type="component" value="Unassembled WGS sequence"/>
</dbReference>
<accession>A0A183M9R1</accession>
<organism evidence="1 2">
    <name type="scientific">Schistosoma margrebowiei</name>
    <dbReference type="NCBI Taxonomy" id="48269"/>
    <lineage>
        <taxon>Eukaryota</taxon>
        <taxon>Metazoa</taxon>
        <taxon>Spiralia</taxon>
        <taxon>Lophotrochozoa</taxon>
        <taxon>Platyhelminthes</taxon>
        <taxon>Trematoda</taxon>
        <taxon>Digenea</taxon>
        <taxon>Strigeidida</taxon>
        <taxon>Schistosomatoidea</taxon>
        <taxon>Schistosomatidae</taxon>
        <taxon>Schistosoma</taxon>
    </lineage>
</organism>
<evidence type="ECO:0000313" key="1">
    <source>
        <dbReference type="EMBL" id="VDP02081.1"/>
    </source>
</evidence>
<dbReference type="EMBL" id="UZAI01008460">
    <property type="protein sequence ID" value="VDP02081.1"/>
    <property type="molecule type" value="Genomic_DNA"/>
</dbReference>
<gene>
    <name evidence="1" type="ORF">SMRZ_LOCUS12786</name>
</gene>
<dbReference type="AlphaFoldDB" id="A0A183M9R1"/>
<keyword evidence="2" id="KW-1185">Reference proteome</keyword>
<evidence type="ECO:0000313" key="2">
    <source>
        <dbReference type="Proteomes" id="UP000277204"/>
    </source>
</evidence>
<name>A0A183M9R1_9TREM</name>